<organism evidence="2 3">
    <name type="scientific">Mytilus coruscus</name>
    <name type="common">Sea mussel</name>
    <dbReference type="NCBI Taxonomy" id="42192"/>
    <lineage>
        <taxon>Eukaryota</taxon>
        <taxon>Metazoa</taxon>
        <taxon>Spiralia</taxon>
        <taxon>Lophotrochozoa</taxon>
        <taxon>Mollusca</taxon>
        <taxon>Bivalvia</taxon>
        <taxon>Autobranchia</taxon>
        <taxon>Pteriomorphia</taxon>
        <taxon>Mytilida</taxon>
        <taxon>Mytiloidea</taxon>
        <taxon>Mytilidae</taxon>
        <taxon>Mytilinae</taxon>
        <taxon>Mytilus</taxon>
    </lineage>
</organism>
<dbReference type="EMBL" id="CACVKT020009344">
    <property type="protein sequence ID" value="CAC5421339.1"/>
    <property type="molecule type" value="Genomic_DNA"/>
</dbReference>
<reference evidence="2 3" key="1">
    <citation type="submission" date="2020-06" db="EMBL/GenBank/DDBJ databases">
        <authorList>
            <person name="Li R."/>
            <person name="Bekaert M."/>
        </authorList>
    </citation>
    <scope>NUCLEOTIDE SEQUENCE [LARGE SCALE GENOMIC DNA]</scope>
    <source>
        <strain evidence="3">wild</strain>
    </source>
</reference>
<dbReference type="PANTHER" id="PTHR13800">
    <property type="entry name" value="TRANSIENT RECEPTOR POTENTIAL CATION CHANNEL, SUBFAMILY M, MEMBER 6"/>
    <property type="match status" value="1"/>
</dbReference>
<gene>
    <name evidence="2" type="ORF">MCOR_53474</name>
</gene>
<dbReference type="AlphaFoldDB" id="A0A6J8EL80"/>
<dbReference type="InterPro" id="IPR041491">
    <property type="entry name" value="TRPM_SLOG"/>
</dbReference>
<dbReference type="OrthoDB" id="301415at2759"/>
<evidence type="ECO:0000313" key="3">
    <source>
        <dbReference type="Proteomes" id="UP000507470"/>
    </source>
</evidence>
<dbReference type="InterPro" id="IPR050927">
    <property type="entry name" value="TRPM"/>
</dbReference>
<feature type="domain" description="TRPM SLOG" evidence="1">
    <location>
        <begin position="44"/>
        <end position="262"/>
    </location>
</feature>
<dbReference type="Proteomes" id="UP000507470">
    <property type="component" value="Unassembled WGS sequence"/>
</dbReference>
<evidence type="ECO:0000313" key="2">
    <source>
        <dbReference type="EMBL" id="CAC5421339.1"/>
    </source>
</evidence>
<accession>A0A6J8EL80</accession>
<dbReference type="PANTHER" id="PTHR13800:SF12">
    <property type="entry name" value="TRANSIENT RECEPTOR POTENTIAL CATION CHANNEL SUBFAMILY M MEMBER-LIKE 2"/>
    <property type="match status" value="1"/>
</dbReference>
<proteinExistence type="predicted"/>
<dbReference type="GO" id="GO:0099604">
    <property type="term" value="F:ligand-gated calcium channel activity"/>
    <property type="evidence" value="ECO:0007669"/>
    <property type="project" value="TreeGrafter"/>
</dbReference>
<sequence length="312" mass="35233">MDNQRKKQKNDRSIILMTKSPLRKIFFAQIPYTVHQTGFLQHELLKQWKIPQPEAIIAITGVGHQFNIKDKLHLKRDLIDAVINTESWIVTCGIEEGVVRFIQDAVDEHIALEEYHIPIVGILSQRVLDEMSKTNMCVEKINTTSGRLVSKTLMSTKETLDPNHTQFVFIDDEEEPTISKTTTECRNAFKKFLSKIGTKNLDPKTQTADILPVVMVLIEGGIEALKTANKMLEQKIPVVVIDGSGGAANFLAACYLCCPRDDEPENSTELFKKCFGDSLFMDDALNLSKSCLKNKKLVNVLASYQISKKYEQ</sequence>
<keyword evidence="3" id="KW-1185">Reference proteome</keyword>
<name>A0A6J8EL80_MYTCO</name>
<protein>
    <recommendedName>
        <fullName evidence="1">TRPM SLOG domain-containing protein</fullName>
    </recommendedName>
</protein>
<dbReference type="GO" id="GO:0005886">
    <property type="term" value="C:plasma membrane"/>
    <property type="evidence" value="ECO:0007669"/>
    <property type="project" value="TreeGrafter"/>
</dbReference>
<dbReference type="Pfam" id="PF18139">
    <property type="entry name" value="LSDAT_euk"/>
    <property type="match status" value="1"/>
</dbReference>
<evidence type="ECO:0000259" key="1">
    <source>
        <dbReference type="Pfam" id="PF18139"/>
    </source>
</evidence>